<protein>
    <submittedName>
        <fullName evidence="2">Uncharacterized protein</fullName>
    </submittedName>
</protein>
<feature type="region of interest" description="Disordered" evidence="1">
    <location>
        <begin position="1"/>
        <end position="47"/>
    </location>
</feature>
<evidence type="ECO:0000313" key="2">
    <source>
        <dbReference type="EMBL" id="UOQ86143.1"/>
    </source>
</evidence>
<reference evidence="2 3" key="1">
    <citation type="submission" date="2022-04" db="EMBL/GenBank/DDBJ databases">
        <title>Gracilibacillus sp. isolated from saltern.</title>
        <authorList>
            <person name="Won M."/>
            <person name="Lee C.-M."/>
            <person name="Woen H.-Y."/>
            <person name="Kwon S.-W."/>
        </authorList>
    </citation>
    <scope>NUCLEOTIDE SEQUENCE [LARGE SCALE GENOMIC DNA]</scope>
    <source>
        <strain evidence="2 3">SSPM10-3</strain>
    </source>
</reference>
<evidence type="ECO:0000313" key="3">
    <source>
        <dbReference type="Proteomes" id="UP000831537"/>
    </source>
</evidence>
<dbReference type="EMBL" id="CP095071">
    <property type="protein sequence ID" value="UOQ86143.1"/>
    <property type="molecule type" value="Genomic_DNA"/>
</dbReference>
<name>A0ABY4GP38_9BACI</name>
<evidence type="ECO:0000256" key="1">
    <source>
        <dbReference type="SAM" id="MobiDB-lite"/>
    </source>
</evidence>
<gene>
    <name evidence="2" type="ORF">MUN87_04385</name>
</gene>
<organism evidence="2 3">
    <name type="scientific">Gracilibacillus salinarum</name>
    <dbReference type="NCBI Taxonomy" id="2932255"/>
    <lineage>
        <taxon>Bacteria</taxon>
        <taxon>Bacillati</taxon>
        <taxon>Bacillota</taxon>
        <taxon>Bacilli</taxon>
        <taxon>Bacillales</taxon>
        <taxon>Bacillaceae</taxon>
        <taxon>Gracilibacillus</taxon>
    </lineage>
</organism>
<dbReference type="RefSeq" id="WP_244746464.1">
    <property type="nucleotide sequence ID" value="NZ_CP095071.1"/>
</dbReference>
<proteinExistence type="predicted"/>
<sequence length="47" mass="5421">MQENVQRMKMGKLQAKGVAGERPMHEDEEEQSSCLPDKHHQTSFVHT</sequence>
<accession>A0ABY4GP38</accession>
<dbReference type="Proteomes" id="UP000831537">
    <property type="component" value="Chromosome"/>
</dbReference>
<keyword evidence="3" id="KW-1185">Reference proteome</keyword>